<dbReference type="Proteomes" id="UP000007305">
    <property type="component" value="Mitochondrion"/>
</dbReference>
<proteinExistence type="predicted"/>
<reference evidence="3" key="1">
    <citation type="submission" date="2003-12" db="EMBL/GenBank/DDBJ databases">
        <authorList>
            <person name="Clifton S."/>
            <person name="Fauron C."/>
            <person name="Gibson M."/>
            <person name="Minx P."/>
            <person name="Newton K."/>
            <person name="Rugen M."/>
            <person name="Spieth J."/>
            <person name="Sun H."/>
        </authorList>
    </citation>
    <scope>NUCLEOTIDE SEQUENCE</scope>
    <source>
        <strain evidence="3">NB</strain>
    </source>
</reference>
<dbReference type="EMBL" id="AY506529">
    <property type="protein sequence ID" value="AAR91137.1"/>
    <property type="molecule type" value="Genomic_DNA"/>
</dbReference>
<evidence type="ECO:0000313" key="2">
    <source>
        <dbReference type="EMBL" id="AAR91136.1"/>
    </source>
</evidence>
<dbReference type="InParanoid" id="Q6R9I5"/>
<dbReference type="RefSeq" id="YP_588289.1">
    <property type="nucleotide sequence ID" value="NC_007982.1"/>
</dbReference>
<feature type="region of interest" description="Disordered" evidence="1">
    <location>
        <begin position="24"/>
        <end position="50"/>
    </location>
</feature>
<protein>
    <submittedName>
        <fullName evidence="2">Uncharacterized protein orf115-c1</fullName>
    </submittedName>
</protein>
<evidence type="ECO:0000256" key="1">
    <source>
        <dbReference type="SAM" id="MobiDB-lite"/>
    </source>
</evidence>
<reference evidence="3 4" key="2">
    <citation type="journal article" date="2004" name="Plant Physiol.">
        <title>Sequence and comparative analysis of the maize NB mitochondrial genome.</title>
        <authorList>
            <person name="Clifton S.W."/>
            <person name="Minx P."/>
            <person name="Fauron C.M.-R."/>
            <person name="Gibson M."/>
            <person name="Allen J.O."/>
            <person name="Sun H."/>
            <person name="Thompson M."/>
            <person name="Barbazuk W.B."/>
            <person name="Kanuganti S."/>
            <person name="Tayloe C."/>
            <person name="Meyer L."/>
            <person name="Wilson R.K."/>
            <person name="Newton K.J."/>
        </authorList>
    </citation>
    <scope>NUCLEOTIDE SEQUENCE</scope>
    <source>
        <strain evidence="4">cv. B37N</strain>
        <strain evidence="3">NB</strain>
    </source>
</reference>
<dbReference type="EMBL" id="AY506529">
    <property type="protein sequence ID" value="AAR91136.1"/>
    <property type="molecule type" value="Genomic_DNA"/>
</dbReference>
<dbReference type="AlphaFoldDB" id="Q6R9I5"/>
<dbReference type="PaxDb" id="4577-GRMZM5G812058_P01"/>
<evidence type="ECO:0000313" key="4">
    <source>
        <dbReference type="Proteomes" id="UP000007305"/>
    </source>
</evidence>
<feature type="compositionally biased region" description="Basic and acidic residues" evidence="1">
    <location>
        <begin position="33"/>
        <end position="50"/>
    </location>
</feature>
<organism evidence="3 4">
    <name type="scientific">Zea mays</name>
    <name type="common">Maize</name>
    <dbReference type="NCBI Taxonomy" id="4577"/>
    <lineage>
        <taxon>Eukaryota</taxon>
        <taxon>Viridiplantae</taxon>
        <taxon>Streptophyta</taxon>
        <taxon>Embryophyta</taxon>
        <taxon>Tracheophyta</taxon>
        <taxon>Spermatophyta</taxon>
        <taxon>Magnoliopsida</taxon>
        <taxon>Liliopsida</taxon>
        <taxon>Poales</taxon>
        <taxon>Poaceae</taxon>
        <taxon>PACMAD clade</taxon>
        <taxon>Panicoideae</taxon>
        <taxon>Andropogonodae</taxon>
        <taxon>Andropogoneae</taxon>
        <taxon>Tripsacinae</taxon>
        <taxon>Zea</taxon>
    </lineage>
</organism>
<sequence>MRSMYPRLRLLCSWSRFFSSLRQKERKRRGRKDHTQYESKHKPNENRCSEKEGTVLPFWSQGSLWPICQYVVHSLTSKIAYNGCHVPAISEKVEGPFRDSKSCLVLNSACKERSR</sequence>
<geneLocation type="mitochondrion" evidence="3"/>
<keyword evidence="3" id="KW-0496">Mitochondrion</keyword>
<dbReference type="GeneID" id="4055923"/>
<evidence type="ECO:0000313" key="3">
    <source>
        <dbReference type="EMBL" id="AAR91137.1"/>
    </source>
</evidence>
<dbReference type="HOGENOM" id="CLU_2112461_0_0_1"/>
<dbReference type="GeneID" id="4055795"/>
<keyword evidence="4" id="KW-1185">Reference proteome</keyword>
<dbReference type="RefSeq" id="YP_588323.1">
    <property type="nucleotide sequence ID" value="NC_007982.1"/>
</dbReference>
<gene>
    <name evidence="3" type="primary">orf115-c2</name>
    <name evidence="2" type="synonym">orf115-c1</name>
</gene>
<name>Q6R9I5_MAIZE</name>
<accession>Q6R9I5</accession>